<name>A0ABP9QFU1_9PSEU</name>
<dbReference type="Proteomes" id="UP001428817">
    <property type="component" value="Unassembled WGS sequence"/>
</dbReference>
<dbReference type="Gene3D" id="3.30.530.20">
    <property type="match status" value="1"/>
</dbReference>
<accession>A0ABP9QFU1</accession>
<gene>
    <name evidence="1" type="ORF">GCM10023321_44990</name>
</gene>
<evidence type="ECO:0000313" key="2">
    <source>
        <dbReference type="Proteomes" id="UP001428817"/>
    </source>
</evidence>
<proteinExistence type="predicted"/>
<evidence type="ECO:0000313" key="1">
    <source>
        <dbReference type="EMBL" id="GAA5161167.1"/>
    </source>
</evidence>
<dbReference type="InterPro" id="IPR019587">
    <property type="entry name" value="Polyketide_cyclase/dehydratase"/>
</dbReference>
<keyword evidence="2" id="KW-1185">Reference proteome</keyword>
<dbReference type="InterPro" id="IPR023393">
    <property type="entry name" value="START-like_dom_sf"/>
</dbReference>
<sequence>MGPPSGYASRRRTGRWLEESHSVTVPRPLTVVTDHIADFAHVAAALPAVLVCARLDTGVPRVGSRWRVRIGGFRLPGELECTLTRRRPHWVTFTASRAGAAFTLDYACVDLDHSTEVHASLQYEEARGPAGCGRWLIARPLGAAVRAATSELVTWSIDQ</sequence>
<comment type="caution">
    <text evidence="1">The sequence shown here is derived from an EMBL/GenBank/DDBJ whole genome shotgun (WGS) entry which is preliminary data.</text>
</comment>
<dbReference type="Pfam" id="PF10604">
    <property type="entry name" value="Polyketide_cyc2"/>
    <property type="match status" value="1"/>
</dbReference>
<evidence type="ECO:0008006" key="3">
    <source>
        <dbReference type="Google" id="ProtNLM"/>
    </source>
</evidence>
<protein>
    <recommendedName>
        <fullName evidence="3">SRPBCC family protein</fullName>
    </recommendedName>
</protein>
<dbReference type="EMBL" id="BAABJP010000022">
    <property type="protein sequence ID" value="GAA5161167.1"/>
    <property type="molecule type" value="Genomic_DNA"/>
</dbReference>
<dbReference type="SUPFAM" id="SSF55961">
    <property type="entry name" value="Bet v1-like"/>
    <property type="match status" value="1"/>
</dbReference>
<organism evidence="1 2">
    <name type="scientific">Pseudonocardia eucalypti</name>
    <dbReference type="NCBI Taxonomy" id="648755"/>
    <lineage>
        <taxon>Bacteria</taxon>
        <taxon>Bacillati</taxon>
        <taxon>Actinomycetota</taxon>
        <taxon>Actinomycetes</taxon>
        <taxon>Pseudonocardiales</taxon>
        <taxon>Pseudonocardiaceae</taxon>
        <taxon>Pseudonocardia</taxon>
    </lineage>
</organism>
<reference evidence="2" key="1">
    <citation type="journal article" date="2019" name="Int. J. Syst. Evol. Microbiol.">
        <title>The Global Catalogue of Microorganisms (GCM) 10K type strain sequencing project: providing services to taxonomists for standard genome sequencing and annotation.</title>
        <authorList>
            <consortium name="The Broad Institute Genomics Platform"/>
            <consortium name="The Broad Institute Genome Sequencing Center for Infectious Disease"/>
            <person name="Wu L."/>
            <person name="Ma J."/>
        </authorList>
    </citation>
    <scope>NUCLEOTIDE SEQUENCE [LARGE SCALE GENOMIC DNA]</scope>
    <source>
        <strain evidence="2">JCM 18303</strain>
    </source>
</reference>